<dbReference type="PANTHER" id="PTHR43685">
    <property type="entry name" value="GLYCOSYLTRANSFERASE"/>
    <property type="match status" value="1"/>
</dbReference>
<keyword evidence="1" id="KW-0472">Membrane</keyword>
<dbReference type="InterPro" id="IPR029044">
    <property type="entry name" value="Nucleotide-diphossugar_trans"/>
</dbReference>
<dbReference type="GO" id="GO:0016740">
    <property type="term" value="F:transferase activity"/>
    <property type="evidence" value="ECO:0007669"/>
    <property type="project" value="UniProtKB-KW"/>
</dbReference>
<dbReference type="Pfam" id="PF00535">
    <property type="entry name" value="Glycos_transf_2"/>
    <property type="match status" value="2"/>
</dbReference>
<gene>
    <name evidence="3" type="ORF">IZU98_06465</name>
</gene>
<proteinExistence type="predicted"/>
<evidence type="ECO:0000259" key="2">
    <source>
        <dbReference type="Pfam" id="PF00535"/>
    </source>
</evidence>
<keyword evidence="1" id="KW-0997">Cell inner membrane</keyword>
<dbReference type="AlphaFoldDB" id="A0A7S9LKL1"/>
<accession>A0A7S9LKL1</accession>
<evidence type="ECO:0000313" key="3">
    <source>
        <dbReference type="EMBL" id="QPH50355.1"/>
    </source>
</evidence>
<keyword evidence="3" id="KW-0808">Transferase</keyword>
<dbReference type="RefSeq" id="WP_196110502.1">
    <property type="nucleotide sequence ID" value="NZ_CP064946.1"/>
</dbReference>
<reference evidence="3 4" key="1">
    <citation type="submission" date="2020-11" db="EMBL/GenBank/DDBJ databases">
        <title>Pseudomonas fulva producing VIM-24.</title>
        <authorList>
            <person name="Liu S."/>
        </authorList>
    </citation>
    <scope>NUCLEOTIDE SEQUENCE [LARGE SCALE GENOMIC DNA]</scope>
    <source>
        <strain evidence="3 4">ZDHY414</strain>
    </source>
</reference>
<sequence length="690" mass="78116">MKILSKPISEFKKKNYANAIELFHQAGALYGKNVVAVHIELCMKQMQKTASTFSQSMQLDHATELMLSNSGDKKLTELQREKILSEWKQITSRRSPEVKTKKVDVIPADWPPALKLAPLPESTNDFYWNKNRKSRKLIVNTAEPTDASIAGLSVIIPTFNRSKILDITLACLANQDTTNPFEVIIADDGSTEQIVDIARRYESLLDIKYVRQKDYGYQLCAVRNLGLRTAKFDYVAILDCDMAPNPNWVDSYINLLIEDDDVALIGPRKYIDTESLSADDFLNDKNLINSLPEILTQNSVAGKIQNAISVDWRLEHFEQTDNLRLCDTPFRFFSGGNVAFSRKWVNKIGWFDEDFSHWGGEDNEFGYRLYRAGCFFRAVSGGLAYHQEPPGKENETDRAEGKKITIEIVKEKVPYFYRKPLPIQSAKIFSTPLVSIYIPAYNCAAHIVKCVDSALNQTITDLEVCICDDGSTDNTLEVLKYNYGENPRVKFISKHNGGIGAASNSAVRLTRGYYIGQLDSDDYLEPDAVEICLHEFFMDRSLSCVYTTNRNVNPDGSLIADGYNWPEYSREKLTTAMIAHHFRMFTARAWNLTQGFDEEITNAVDYDMYLKLSETGPFKHINKIAYNRVLHGENTSIKKLGAQKINHFAVVNKSLQRQAVGEYVYSPSNPADDSCRRYKITSSSNGAAKQ</sequence>
<dbReference type="PANTHER" id="PTHR43685:SF11">
    <property type="entry name" value="GLYCOSYLTRANSFERASE TAGX-RELATED"/>
    <property type="match status" value="1"/>
</dbReference>
<name>A0A7S9LKL1_9PSED</name>
<evidence type="ECO:0000256" key="1">
    <source>
        <dbReference type="ARBA" id="ARBA00022519"/>
    </source>
</evidence>
<dbReference type="EMBL" id="CP064946">
    <property type="protein sequence ID" value="QPH50355.1"/>
    <property type="molecule type" value="Genomic_DNA"/>
</dbReference>
<dbReference type="SUPFAM" id="SSF53448">
    <property type="entry name" value="Nucleotide-diphospho-sugar transferases"/>
    <property type="match status" value="2"/>
</dbReference>
<evidence type="ECO:0000313" key="4">
    <source>
        <dbReference type="Proteomes" id="UP000594430"/>
    </source>
</evidence>
<dbReference type="Proteomes" id="UP000594430">
    <property type="component" value="Chromosome"/>
</dbReference>
<organism evidence="3 4">
    <name type="scientific">Pseudomonas fulva</name>
    <dbReference type="NCBI Taxonomy" id="47880"/>
    <lineage>
        <taxon>Bacteria</taxon>
        <taxon>Pseudomonadati</taxon>
        <taxon>Pseudomonadota</taxon>
        <taxon>Gammaproteobacteria</taxon>
        <taxon>Pseudomonadales</taxon>
        <taxon>Pseudomonadaceae</taxon>
        <taxon>Pseudomonas</taxon>
    </lineage>
</organism>
<dbReference type="Gene3D" id="3.90.550.10">
    <property type="entry name" value="Spore Coat Polysaccharide Biosynthesis Protein SpsA, Chain A"/>
    <property type="match status" value="2"/>
</dbReference>
<feature type="domain" description="Glycosyltransferase 2-like" evidence="2">
    <location>
        <begin position="153"/>
        <end position="348"/>
    </location>
</feature>
<feature type="domain" description="Glycosyltransferase 2-like" evidence="2">
    <location>
        <begin position="435"/>
        <end position="557"/>
    </location>
</feature>
<keyword evidence="1" id="KW-1003">Cell membrane</keyword>
<dbReference type="InterPro" id="IPR001173">
    <property type="entry name" value="Glyco_trans_2-like"/>
</dbReference>
<protein>
    <submittedName>
        <fullName evidence="3">Glycosyltransferase</fullName>
    </submittedName>
</protein>
<dbReference type="InterPro" id="IPR050834">
    <property type="entry name" value="Glycosyltransf_2"/>
</dbReference>